<protein>
    <submittedName>
        <fullName evidence="5">Unannotated protein</fullName>
    </submittedName>
</protein>
<feature type="domain" description="AAA+ ATPase" evidence="4">
    <location>
        <begin position="54"/>
        <end position="184"/>
    </location>
</feature>
<dbReference type="SUPFAM" id="SSF52540">
    <property type="entry name" value="P-loop containing nucleoside triphosphate hydrolases"/>
    <property type="match status" value="1"/>
</dbReference>
<dbReference type="InterPro" id="IPR008921">
    <property type="entry name" value="DNA_pol3_clamp-load_cplx_C"/>
</dbReference>
<dbReference type="FunFam" id="1.10.3710.10:FF:000003">
    <property type="entry name" value="ATPase, AAA family protein"/>
    <property type="match status" value="1"/>
</dbReference>
<evidence type="ECO:0000256" key="1">
    <source>
        <dbReference type="ARBA" id="ARBA00008959"/>
    </source>
</evidence>
<dbReference type="InterPro" id="IPR021886">
    <property type="entry name" value="MgsA_C"/>
</dbReference>
<dbReference type="Pfam" id="PF12002">
    <property type="entry name" value="MgsA_C"/>
    <property type="match status" value="1"/>
</dbReference>
<dbReference type="CDD" id="cd00009">
    <property type="entry name" value="AAA"/>
    <property type="match status" value="1"/>
</dbReference>
<keyword evidence="3" id="KW-0067">ATP-binding</keyword>
<dbReference type="Gene3D" id="3.40.50.300">
    <property type="entry name" value="P-loop containing nucleotide triphosphate hydrolases"/>
    <property type="match status" value="1"/>
</dbReference>
<dbReference type="GO" id="GO:0005524">
    <property type="term" value="F:ATP binding"/>
    <property type="evidence" value="ECO:0007669"/>
    <property type="project" value="UniProtKB-KW"/>
</dbReference>
<dbReference type="EMBL" id="CAFBPM010000010">
    <property type="protein sequence ID" value="CAB5024445.1"/>
    <property type="molecule type" value="Genomic_DNA"/>
</dbReference>
<dbReference type="InterPro" id="IPR032423">
    <property type="entry name" value="AAA_assoc_2"/>
</dbReference>
<dbReference type="FunFam" id="3.40.50.300:FF:000345">
    <property type="entry name" value="AAA family ATPase"/>
    <property type="match status" value="1"/>
</dbReference>
<sequence length="448" mass="48352">MSDDDLFAAHAKKRLESRGPLAARLRPRSLDEVIGQAHLVGPGGALRVLAESDRLTSVILWGPPGSGKTTLASLLAEQSSNAFIALSAVSSGVAQVREVIEGAKARLGEHGQGTVLFLDEVHRFNKSQQDLLLPSVEDGLLTLIGATTENPYFEVNAPLLSRSTLWRLEPLSRENLEAIVGRGLAAEDAQADEEAIDLLVGSSEGDARALLTTLEVAVALAAARESDADVMIVAQDVIDARDGRVLHQGQDEHYDQVSAMIKSIRGSDADAGLYWMSRLLEAGESPRFIARRLVILASEDIGMADSMSLVVAESAARASEFIGLPEAALILAHAVVHLATAPKSNRVTLALGRARQDVREGPLSTVPAHLRDGHYKGAKEIGHGVGYRYPHDEDAGWVAQQYLPEEIGSASYYQPSEHGRERNILAWLEESKRQGRLKSDDEEEEAPR</sequence>
<dbReference type="FunFam" id="1.20.272.10:FF:000001">
    <property type="entry name" value="Putative AAA family ATPase"/>
    <property type="match status" value="1"/>
</dbReference>
<dbReference type="SUPFAM" id="SSF48019">
    <property type="entry name" value="post-AAA+ oligomerization domain-like"/>
    <property type="match status" value="1"/>
</dbReference>
<dbReference type="InterPro" id="IPR027417">
    <property type="entry name" value="P-loop_NTPase"/>
</dbReference>
<dbReference type="Gene3D" id="1.10.3710.10">
    <property type="entry name" value="DNA polymerase III clamp loader subunits, C-terminal domain"/>
    <property type="match status" value="1"/>
</dbReference>
<evidence type="ECO:0000313" key="5">
    <source>
        <dbReference type="EMBL" id="CAB4858510.1"/>
    </source>
</evidence>
<accession>A0A6J7CKY8</accession>
<gene>
    <name evidence="5" type="ORF">UFOPK3427_00036</name>
    <name evidence="6" type="ORF">UFOPK4112_01117</name>
</gene>
<evidence type="ECO:0000256" key="3">
    <source>
        <dbReference type="ARBA" id="ARBA00022840"/>
    </source>
</evidence>
<dbReference type="PANTHER" id="PTHR13779">
    <property type="entry name" value="WERNER HELICASE-INTERACTING PROTEIN 1 FAMILY MEMBER"/>
    <property type="match status" value="1"/>
</dbReference>
<dbReference type="GO" id="GO:0006310">
    <property type="term" value="P:DNA recombination"/>
    <property type="evidence" value="ECO:0007669"/>
    <property type="project" value="InterPro"/>
</dbReference>
<dbReference type="AlphaFoldDB" id="A0A6J7CKY8"/>
<evidence type="ECO:0000256" key="2">
    <source>
        <dbReference type="ARBA" id="ARBA00022741"/>
    </source>
</evidence>
<evidence type="ECO:0000313" key="6">
    <source>
        <dbReference type="EMBL" id="CAB5024445.1"/>
    </source>
</evidence>
<reference evidence="5" key="1">
    <citation type="submission" date="2020-05" db="EMBL/GenBank/DDBJ databases">
        <authorList>
            <person name="Chiriac C."/>
            <person name="Salcher M."/>
            <person name="Ghai R."/>
            <person name="Kavagutti S V."/>
        </authorList>
    </citation>
    <scope>NUCLEOTIDE SEQUENCE</scope>
</reference>
<dbReference type="InterPro" id="IPR003593">
    <property type="entry name" value="AAA+_ATPase"/>
</dbReference>
<dbReference type="GO" id="GO:0009378">
    <property type="term" value="F:four-way junction helicase activity"/>
    <property type="evidence" value="ECO:0007669"/>
    <property type="project" value="InterPro"/>
</dbReference>
<dbReference type="SMART" id="SM00382">
    <property type="entry name" value="AAA"/>
    <property type="match status" value="1"/>
</dbReference>
<dbReference type="EMBL" id="CAFBLT010000001">
    <property type="protein sequence ID" value="CAB4858510.1"/>
    <property type="molecule type" value="Genomic_DNA"/>
</dbReference>
<dbReference type="Gene3D" id="1.20.272.10">
    <property type="match status" value="1"/>
</dbReference>
<proteinExistence type="inferred from homology"/>
<dbReference type="PANTHER" id="PTHR13779:SF7">
    <property type="entry name" value="ATPASE WRNIP1"/>
    <property type="match status" value="1"/>
</dbReference>
<dbReference type="Gene3D" id="1.10.8.60">
    <property type="match status" value="1"/>
</dbReference>
<comment type="similarity">
    <text evidence="1">Belongs to the AAA ATPase family. RarA/MGS1/WRNIP1 subfamily.</text>
</comment>
<dbReference type="GO" id="GO:0000731">
    <property type="term" value="P:DNA synthesis involved in DNA repair"/>
    <property type="evidence" value="ECO:0007669"/>
    <property type="project" value="TreeGrafter"/>
</dbReference>
<dbReference type="GO" id="GO:0017116">
    <property type="term" value="F:single-stranded DNA helicase activity"/>
    <property type="evidence" value="ECO:0007669"/>
    <property type="project" value="TreeGrafter"/>
</dbReference>
<dbReference type="GO" id="GO:0003677">
    <property type="term" value="F:DNA binding"/>
    <property type="evidence" value="ECO:0007669"/>
    <property type="project" value="InterPro"/>
</dbReference>
<keyword evidence="2" id="KW-0547">Nucleotide-binding</keyword>
<dbReference type="GO" id="GO:0006261">
    <property type="term" value="P:DNA-templated DNA replication"/>
    <property type="evidence" value="ECO:0007669"/>
    <property type="project" value="TreeGrafter"/>
</dbReference>
<name>A0A6J7CKY8_9ZZZZ</name>
<evidence type="ECO:0000259" key="4">
    <source>
        <dbReference type="SMART" id="SM00382"/>
    </source>
</evidence>
<dbReference type="Pfam" id="PF05496">
    <property type="entry name" value="RuvB_N"/>
    <property type="match status" value="1"/>
</dbReference>
<dbReference type="InterPro" id="IPR008824">
    <property type="entry name" value="RuvB-like_N"/>
</dbReference>
<dbReference type="Pfam" id="PF16193">
    <property type="entry name" value="AAA_assoc_2"/>
    <property type="match status" value="1"/>
</dbReference>
<dbReference type="InterPro" id="IPR051314">
    <property type="entry name" value="AAA_ATPase_RarA/MGS1/WRNIP1"/>
</dbReference>
<organism evidence="5">
    <name type="scientific">freshwater metagenome</name>
    <dbReference type="NCBI Taxonomy" id="449393"/>
    <lineage>
        <taxon>unclassified sequences</taxon>
        <taxon>metagenomes</taxon>
        <taxon>ecological metagenomes</taxon>
    </lineage>
</organism>
<dbReference type="GO" id="GO:0008047">
    <property type="term" value="F:enzyme activator activity"/>
    <property type="evidence" value="ECO:0007669"/>
    <property type="project" value="TreeGrafter"/>
</dbReference>